<dbReference type="CDD" id="cd03316">
    <property type="entry name" value="MR_like"/>
    <property type="match status" value="1"/>
</dbReference>
<dbReference type="InterPro" id="IPR036849">
    <property type="entry name" value="Enolase-like_C_sf"/>
</dbReference>
<dbReference type="Pfam" id="PF02746">
    <property type="entry name" value="MR_MLE_N"/>
    <property type="match status" value="1"/>
</dbReference>
<evidence type="ECO:0000313" key="7">
    <source>
        <dbReference type="Proteomes" id="UP000319732"/>
    </source>
</evidence>
<dbReference type="AlphaFoldDB" id="A0A545TLM3"/>
<comment type="cofactor">
    <cofactor evidence="1">
        <name>Mg(2+)</name>
        <dbReference type="ChEBI" id="CHEBI:18420"/>
    </cofactor>
</comment>
<dbReference type="Proteomes" id="UP000319732">
    <property type="component" value="Unassembled WGS sequence"/>
</dbReference>
<name>A0A545TLM3_9GAMM</name>
<dbReference type="InterPro" id="IPR029017">
    <property type="entry name" value="Enolase-like_N"/>
</dbReference>
<dbReference type="GO" id="GO:0016052">
    <property type="term" value="P:carbohydrate catabolic process"/>
    <property type="evidence" value="ECO:0007669"/>
    <property type="project" value="TreeGrafter"/>
</dbReference>
<accession>A0A545TLM3</accession>
<dbReference type="PANTHER" id="PTHR13794">
    <property type="entry name" value="ENOLASE SUPERFAMILY, MANDELATE RACEMASE"/>
    <property type="match status" value="1"/>
</dbReference>
<dbReference type="InterPro" id="IPR018110">
    <property type="entry name" value="Mandel_Rmase/mucon_lact_enz_CS"/>
</dbReference>
<evidence type="ECO:0000256" key="2">
    <source>
        <dbReference type="ARBA" id="ARBA00022723"/>
    </source>
</evidence>
<keyword evidence="7" id="KW-1185">Reference proteome</keyword>
<dbReference type="PANTHER" id="PTHR13794:SF58">
    <property type="entry name" value="MITOCHONDRIAL ENOLASE SUPERFAMILY MEMBER 1"/>
    <property type="match status" value="1"/>
</dbReference>
<dbReference type="SMART" id="SM00922">
    <property type="entry name" value="MR_MLE"/>
    <property type="match status" value="1"/>
</dbReference>
<keyword evidence="2" id="KW-0479">Metal-binding</keyword>
<gene>
    <name evidence="6" type="ORF">FKG94_13725</name>
</gene>
<dbReference type="SFLD" id="SFLDG00179">
    <property type="entry name" value="mandelate_racemase"/>
    <property type="match status" value="1"/>
</dbReference>
<dbReference type="InterPro" id="IPR013341">
    <property type="entry name" value="Mandelate_racemase_N_dom"/>
</dbReference>
<protein>
    <submittedName>
        <fullName evidence="6">Mandelate racemase/muconate lactonizing enzyme family protein</fullName>
    </submittedName>
</protein>
<dbReference type="EMBL" id="VHSG01000013">
    <property type="protein sequence ID" value="TQV78133.1"/>
    <property type="molecule type" value="Genomic_DNA"/>
</dbReference>
<dbReference type="InterPro" id="IPR029065">
    <property type="entry name" value="Enolase_C-like"/>
</dbReference>
<evidence type="ECO:0000256" key="1">
    <source>
        <dbReference type="ARBA" id="ARBA00001946"/>
    </source>
</evidence>
<evidence type="ECO:0000313" key="6">
    <source>
        <dbReference type="EMBL" id="TQV78133.1"/>
    </source>
</evidence>
<dbReference type="GO" id="GO:0016836">
    <property type="term" value="F:hydro-lyase activity"/>
    <property type="evidence" value="ECO:0007669"/>
    <property type="project" value="TreeGrafter"/>
</dbReference>
<dbReference type="SUPFAM" id="SSF54826">
    <property type="entry name" value="Enolase N-terminal domain-like"/>
    <property type="match status" value="1"/>
</dbReference>
<sequence>MNRRAFFKSTATPLSLAVAGSLAPLAAPVLARERGQAKIAQVEAFAVPKAIYAKVTDDAGNTGWGECGHDGGALVAGVVKQYLRPELIGGDVFDTEPLWAKQFHEIDEIGPGGLASQAMAGVDAALWDLRGKLLGVPVYKLIGGKFRSKFPIYGSFSRSKGRGKYRTPEECARYAEDLMEDGFQAIKLRLGIREENQDPADDPALPCAKAVRNVIGDDVPLYVDANNGYSPARAIQIGRALIDECNVSVFEEPVAQYQYGSLAKVAEALPMFIAGGEHEYTKWAFRDLILHGKVTLLTPDVSKLAGITEAKKVAALAEVFDLPMSVHNARPTLLTAAHWHYVASCQSAHRPQEHPGNKRHSHLWKYFENKITVSDGYGYVSEEPGLGLIVNEAAIRRDQLGV</sequence>
<keyword evidence="4" id="KW-0732">Signal</keyword>
<evidence type="ECO:0000256" key="3">
    <source>
        <dbReference type="ARBA" id="ARBA00022842"/>
    </source>
</evidence>
<dbReference type="RefSeq" id="WP_142904912.1">
    <property type="nucleotide sequence ID" value="NZ_ML660094.1"/>
</dbReference>
<dbReference type="OrthoDB" id="103536at2"/>
<dbReference type="PROSITE" id="PS00908">
    <property type="entry name" value="MR_MLE_1"/>
    <property type="match status" value="1"/>
</dbReference>
<dbReference type="Gene3D" id="3.30.390.10">
    <property type="entry name" value="Enolase-like, N-terminal domain"/>
    <property type="match status" value="1"/>
</dbReference>
<keyword evidence="3" id="KW-0460">Magnesium</keyword>
<evidence type="ECO:0000256" key="4">
    <source>
        <dbReference type="SAM" id="SignalP"/>
    </source>
</evidence>
<comment type="caution">
    <text evidence="6">The sequence shown here is derived from an EMBL/GenBank/DDBJ whole genome shotgun (WGS) entry which is preliminary data.</text>
</comment>
<feature type="chain" id="PRO_5022071992" evidence="4">
    <location>
        <begin position="32"/>
        <end position="402"/>
    </location>
</feature>
<dbReference type="GO" id="GO:0000287">
    <property type="term" value="F:magnesium ion binding"/>
    <property type="evidence" value="ECO:0007669"/>
    <property type="project" value="TreeGrafter"/>
</dbReference>
<feature type="domain" description="Mandelate racemase/muconate lactonizing enzyme C-terminal" evidence="5">
    <location>
        <begin position="168"/>
        <end position="270"/>
    </location>
</feature>
<organism evidence="6 7">
    <name type="scientific">Exilibacterium tricleocarpae</name>
    <dbReference type="NCBI Taxonomy" id="2591008"/>
    <lineage>
        <taxon>Bacteria</taxon>
        <taxon>Pseudomonadati</taxon>
        <taxon>Pseudomonadota</taxon>
        <taxon>Gammaproteobacteria</taxon>
        <taxon>Cellvibrionales</taxon>
        <taxon>Cellvibrionaceae</taxon>
        <taxon>Exilibacterium</taxon>
    </lineage>
</organism>
<reference evidence="6 7" key="1">
    <citation type="submission" date="2019-06" db="EMBL/GenBank/DDBJ databases">
        <title>Whole genome sequence for Cellvibrionaceae sp. R142.</title>
        <authorList>
            <person name="Wang G."/>
        </authorList>
    </citation>
    <scope>NUCLEOTIDE SEQUENCE [LARGE SCALE GENOMIC DNA]</scope>
    <source>
        <strain evidence="6 7">R142</strain>
    </source>
</reference>
<evidence type="ECO:0000259" key="5">
    <source>
        <dbReference type="SMART" id="SM00922"/>
    </source>
</evidence>
<dbReference type="Gene3D" id="3.20.20.120">
    <property type="entry name" value="Enolase-like C-terminal domain"/>
    <property type="match status" value="1"/>
</dbReference>
<dbReference type="InterPro" id="IPR046945">
    <property type="entry name" value="RHMD-like"/>
</dbReference>
<dbReference type="SUPFAM" id="SSF51604">
    <property type="entry name" value="Enolase C-terminal domain-like"/>
    <property type="match status" value="1"/>
</dbReference>
<dbReference type="GO" id="GO:0009063">
    <property type="term" value="P:amino acid catabolic process"/>
    <property type="evidence" value="ECO:0007669"/>
    <property type="project" value="InterPro"/>
</dbReference>
<dbReference type="SFLD" id="SFLDS00001">
    <property type="entry name" value="Enolase"/>
    <property type="match status" value="1"/>
</dbReference>
<dbReference type="InterPro" id="IPR013342">
    <property type="entry name" value="Mandelate_racemase_C"/>
</dbReference>
<feature type="signal peptide" evidence="4">
    <location>
        <begin position="1"/>
        <end position="31"/>
    </location>
</feature>
<dbReference type="Pfam" id="PF13378">
    <property type="entry name" value="MR_MLE_C"/>
    <property type="match status" value="1"/>
</dbReference>
<proteinExistence type="predicted"/>